<proteinExistence type="predicted"/>
<evidence type="ECO:0000313" key="1">
    <source>
        <dbReference type="EMBL" id="WCZ33515.1"/>
    </source>
</evidence>
<dbReference type="EMBL" id="CP063190">
    <property type="protein sequence ID" value="WCZ33515.1"/>
    <property type="molecule type" value="Genomic_DNA"/>
</dbReference>
<keyword evidence="2" id="KW-1185">Reference proteome</keyword>
<accession>A0ABY7UA09</accession>
<dbReference type="Proteomes" id="UP001220577">
    <property type="component" value="Chromosome"/>
</dbReference>
<organism evidence="1 2">
    <name type="scientific">Corynebacterium ihumii</name>
    <dbReference type="NCBI Taxonomy" id="1232427"/>
    <lineage>
        <taxon>Bacteria</taxon>
        <taxon>Bacillati</taxon>
        <taxon>Actinomycetota</taxon>
        <taxon>Actinomycetes</taxon>
        <taxon>Mycobacteriales</taxon>
        <taxon>Corynebacteriaceae</taxon>
        <taxon>Corynebacterium</taxon>
    </lineage>
</organism>
<sequence length="76" mass="8476">MGSTCDRPFSSLLYALVLATLRARAPVYSPLTRRPFNSTCYGEVGDLTATVLTVLSVLQALFKFVEPQLQQFRHLV</sequence>
<evidence type="ECO:0008006" key="3">
    <source>
        <dbReference type="Google" id="ProtNLM"/>
    </source>
</evidence>
<gene>
    <name evidence="1" type="ORF">CIHUM_00280</name>
</gene>
<protein>
    <recommendedName>
        <fullName evidence="3">Secreted protein</fullName>
    </recommendedName>
</protein>
<name>A0ABY7UA09_9CORY</name>
<evidence type="ECO:0000313" key="2">
    <source>
        <dbReference type="Proteomes" id="UP001220577"/>
    </source>
</evidence>
<reference evidence="1 2" key="1">
    <citation type="submission" date="2020-10" db="EMBL/GenBank/DDBJ databases">
        <title>Complete genome sequence of Corynebacterium ihumii DSM 45751.</title>
        <authorList>
            <person name="Ruckert C."/>
            <person name="Albersmeier A."/>
            <person name="Busche T."/>
            <person name="Jaenicke S."/>
            <person name="Winkler A."/>
            <person name="Friethjonsson O.H."/>
            <person name="Hreggviethsson G.O."/>
            <person name="Lambert C."/>
            <person name="Badcock D."/>
            <person name="Bernaerts K."/>
            <person name="Anne J."/>
            <person name="Economou A."/>
            <person name="Kalinowski J."/>
        </authorList>
    </citation>
    <scope>NUCLEOTIDE SEQUENCE [LARGE SCALE GENOMIC DNA]</scope>
    <source>
        <strain evidence="1 2">DSM 45751</strain>
    </source>
</reference>